<keyword evidence="15" id="KW-0233">DNA recombination</keyword>
<evidence type="ECO:0000256" key="4">
    <source>
        <dbReference type="ARBA" id="ARBA00022679"/>
    </source>
</evidence>
<dbReference type="AlphaFoldDB" id="A0A0H1RB38"/>
<dbReference type="InterPro" id="IPR033651">
    <property type="entry name" value="PaeLigD_Pol-like"/>
</dbReference>
<evidence type="ECO:0000256" key="2">
    <source>
        <dbReference type="ARBA" id="ARBA00012727"/>
    </source>
</evidence>
<dbReference type="CDD" id="cd04862">
    <property type="entry name" value="PaeLigD_Pol_like"/>
    <property type="match status" value="1"/>
</dbReference>
<evidence type="ECO:0000256" key="13">
    <source>
        <dbReference type="ARBA" id="ARBA00022932"/>
    </source>
</evidence>
<protein>
    <recommendedName>
        <fullName evidence="2">DNA ligase (ATP)</fullName>
        <ecNumber evidence="2">6.5.1.1</ecNumber>
    </recommendedName>
    <alternativeName>
        <fullName evidence="19">NHEJ DNA polymerase</fullName>
    </alternativeName>
</protein>
<dbReference type="EMBL" id="LCYG01000037">
    <property type="protein sequence ID" value="KLK92403.1"/>
    <property type="molecule type" value="Genomic_DNA"/>
</dbReference>
<dbReference type="Pfam" id="PF04679">
    <property type="entry name" value="DNA_ligase_A_C"/>
    <property type="match status" value="1"/>
</dbReference>
<keyword evidence="17" id="KW-0464">Manganese</keyword>
<dbReference type="NCBIfam" id="TIGR02776">
    <property type="entry name" value="NHEJ_ligase_prk"/>
    <property type="match status" value="1"/>
</dbReference>
<keyword evidence="18" id="KW-0511">Multifunctional enzyme</keyword>
<gene>
    <name evidence="22" type="ORF">AA309_15355</name>
</gene>
<dbReference type="GO" id="GO:0006281">
    <property type="term" value="P:DNA repair"/>
    <property type="evidence" value="ECO:0007669"/>
    <property type="project" value="UniProtKB-KW"/>
</dbReference>
<evidence type="ECO:0000259" key="21">
    <source>
        <dbReference type="PROSITE" id="PS50160"/>
    </source>
</evidence>
<dbReference type="Gene3D" id="3.30.470.30">
    <property type="entry name" value="DNA ligase/mRNA capping enzyme"/>
    <property type="match status" value="1"/>
</dbReference>
<evidence type="ECO:0000256" key="14">
    <source>
        <dbReference type="ARBA" id="ARBA00023125"/>
    </source>
</evidence>
<evidence type="ECO:0000256" key="10">
    <source>
        <dbReference type="ARBA" id="ARBA00022801"/>
    </source>
</evidence>
<dbReference type="NCBIfam" id="NF004628">
    <property type="entry name" value="PRK05972.1"/>
    <property type="match status" value="1"/>
</dbReference>
<keyword evidence="9" id="KW-0227">DNA damage</keyword>
<keyword evidence="8" id="KW-0547">Nucleotide-binding</keyword>
<dbReference type="NCBIfam" id="TIGR02777">
    <property type="entry name" value="LigD_PE_dom"/>
    <property type="match status" value="1"/>
</dbReference>
<dbReference type="CDD" id="cd07971">
    <property type="entry name" value="OBF_DNA_ligase_LigD"/>
    <property type="match status" value="1"/>
</dbReference>
<dbReference type="GO" id="GO:0003677">
    <property type="term" value="F:DNA binding"/>
    <property type="evidence" value="ECO:0007669"/>
    <property type="project" value="UniProtKB-KW"/>
</dbReference>
<dbReference type="InterPro" id="IPR014144">
    <property type="entry name" value="LigD_PE_domain"/>
</dbReference>
<proteinExistence type="predicted"/>
<organism evidence="22 23">
    <name type="scientific">Microvirga vignae</name>
    <dbReference type="NCBI Taxonomy" id="1225564"/>
    <lineage>
        <taxon>Bacteria</taxon>
        <taxon>Pseudomonadati</taxon>
        <taxon>Pseudomonadota</taxon>
        <taxon>Alphaproteobacteria</taxon>
        <taxon>Hyphomicrobiales</taxon>
        <taxon>Methylobacteriaceae</taxon>
        <taxon>Microvirga</taxon>
    </lineage>
</organism>
<evidence type="ECO:0000256" key="9">
    <source>
        <dbReference type="ARBA" id="ARBA00022763"/>
    </source>
</evidence>
<evidence type="ECO:0000256" key="3">
    <source>
        <dbReference type="ARBA" id="ARBA00022598"/>
    </source>
</evidence>
<dbReference type="Gene3D" id="2.40.50.140">
    <property type="entry name" value="Nucleic acid-binding proteins"/>
    <property type="match status" value="1"/>
</dbReference>
<keyword evidence="12" id="KW-0067">ATP-binding</keyword>
<dbReference type="CDD" id="cd07906">
    <property type="entry name" value="Adenylation_DNA_ligase_LigD_LigC"/>
    <property type="match status" value="1"/>
</dbReference>
<keyword evidence="13" id="KW-0239">DNA-directed DNA polymerase</keyword>
<dbReference type="Pfam" id="PF01068">
    <property type="entry name" value="DNA_ligase_A_M"/>
    <property type="match status" value="1"/>
</dbReference>
<dbReference type="GO" id="GO:0004527">
    <property type="term" value="F:exonuclease activity"/>
    <property type="evidence" value="ECO:0007669"/>
    <property type="project" value="UniProtKB-KW"/>
</dbReference>
<evidence type="ECO:0000256" key="7">
    <source>
        <dbReference type="ARBA" id="ARBA00022723"/>
    </source>
</evidence>
<sequence>MALRSAPLAAYTAKRDFAATPEPKGQAGRARGNRFCVQKHDARRLHFDLRLELDGVLKSWAVTRGPSLVPGNKRLAVHTEDHPLEYLTFEGVIPKDEYGGGTMILWDQGRWMPVGDPHKAYAKGHLEFVLDGQRLKGRWHLVRMRAKPRETKEQSLLIKAEDEHAREPGDPELVDTGTTSVLSGRTNADLAAVGDIRKDHRKREQAAEGSNKRTFELSRVTGARKGLLRPFLEPSLATLADKAPDGDEWIHEIKFDGYRLQARIEGSTVKLLTRKGLDWTARLKPIADALRSLKLGSALIDGELVVEDETGVSSFVALQADLKAGRANRMAFYAFDLLYADGYDLSEAPLLERKTLLSALLDDAPAGGVLRYSAHIERDGDAMIRHACRLGLEGIVSKRKDKPYIGGRSLHWQKTKCSHRQEFVVAGYVPSTTAQKALGSLVLGIHEKGRLVHVGRVGTGFSAALARDLWHELEPLKRPTSPFGHRLSPDASRNVRWVKPILVAEVELRGWTSDGLLRHASFKGLREDKDPSEVVRETKAWPATGGSRSHSHAITLTHPDRVFWPDTGLTKLGLADYYADIADWILPHIAARPLALVRCPSGTDKACFFQKHSWNAMSSLVHCQSVAGDEVLFVEDLDGLLALVQSGVLEIHPWGSTLRDIERPDRITMDLDPAEDVPWSVLIEAAFEVRERLRHVRLESFVKTTGGKGLHVVTPLKPKAGWDETKAFAQSLAEDMAGDSPDRYVATMAKRARKGRIFIDYLRNGRGATAVAAYSTRARSGASVSTPLAWDELSASIRPNHFTVDNLPTRLAHMKTDPWADLGRADLGRADQVLPESQKLRRRHRSR</sequence>
<evidence type="ECO:0000256" key="6">
    <source>
        <dbReference type="ARBA" id="ARBA00022722"/>
    </source>
</evidence>
<keyword evidence="5" id="KW-0548">Nucleotidyltransferase</keyword>
<keyword evidence="7" id="KW-0479">Metal-binding</keyword>
<evidence type="ECO:0000256" key="5">
    <source>
        <dbReference type="ARBA" id="ARBA00022695"/>
    </source>
</evidence>
<dbReference type="Gene3D" id="3.90.920.10">
    <property type="entry name" value="DNA primase, PRIM domain"/>
    <property type="match status" value="1"/>
</dbReference>
<evidence type="ECO:0000256" key="18">
    <source>
        <dbReference type="ARBA" id="ARBA00023268"/>
    </source>
</evidence>
<dbReference type="InterPro" id="IPR014145">
    <property type="entry name" value="LigD_pol_dom"/>
</dbReference>
<dbReference type="GO" id="GO:0003910">
    <property type="term" value="F:DNA ligase (ATP) activity"/>
    <property type="evidence" value="ECO:0007669"/>
    <property type="project" value="UniProtKB-EC"/>
</dbReference>
<dbReference type="InterPro" id="IPR012340">
    <property type="entry name" value="NA-bd_OB-fold"/>
</dbReference>
<dbReference type="STRING" id="1225564.AA309_15355"/>
<comment type="caution">
    <text evidence="22">The sequence shown here is derived from an EMBL/GenBank/DDBJ whole genome shotgun (WGS) entry which is preliminary data.</text>
</comment>
<keyword evidence="14" id="KW-0238">DNA-binding</keyword>
<evidence type="ECO:0000256" key="12">
    <source>
        <dbReference type="ARBA" id="ARBA00022840"/>
    </source>
</evidence>
<evidence type="ECO:0000256" key="20">
    <source>
        <dbReference type="ARBA" id="ARBA00034003"/>
    </source>
</evidence>
<dbReference type="GO" id="GO:0006310">
    <property type="term" value="P:DNA recombination"/>
    <property type="evidence" value="ECO:0007669"/>
    <property type="project" value="UniProtKB-KW"/>
</dbReference>
<dbReference type="NCBIfam" id="TIGR02778">
    <property type="entry name" value="ligD_pol"/>
    <property type="match status" value="1"/>
</dbReference>
<evidence type="ECO:0000256" key="8">
    <source>
        <dbReference type="ARBA" id="ARBA00022741"/>
    </source>
</evidence>
<dbReference type="Gene3D" id="3.30.1490.70">
    <property type="match status" value="1"/>
</dbReference>
<keyword evidence="16" id="KW-0234">DNA repair</keyword>
<dbReference type="PANTHER" id="PTHR42705">
    <property type="entry name" value="BIFUNCTIONAL NON-HOMOLOGOUS END JOINING PROTEIN LIGD"/>
    <property type="match status" value="1"/>
</dbReference>
<dbReference type="GO" id="GO:0003887">
    <property type="term" value="F:DNA-directed DNA polymerase activity"/>
    <property type="evidence" value="ECO:0007669"/>
    <property type="project" value="UniProtKB-KW"/>
</dbReference>
<dbReference type="SUPFAM" id="SSF50249">
    <property type="entry name" value="Nucleic acid-binding proteins"/>
    <property type="match status" value="1"/>
</dbReference>
<dbReference type="GO" id="GO:0046872">
    <property type="term" value="F:metal ion binding"/>
    <property type="evidence" value="ECO:0007669"/>
    <property type="project" value="UniProtKB-KW"/>
</dbReference>
<dbReference type="PATRIC" id="fig|1225564.3.peg.3963"/>
<keyword evidence="23" id="KW-1185">Reference proteome</keyword>
<evidence type="ECO:0000256" key="16">
    <source>
        <dbReference type="ARBA" id="ARBA00023204"/>
    </source>
</evidence>
<evidence type="ECO:0000256" key="17">
    <source>
        <dbReference type="ARBA" id="ARBA00023211"/>
    </source>
</evidence>
<reference evidence="22 23" key="1">
    <citation type="submission" date="2015-05" db="EMBL/GenBank/DDBJ databases">
        <title>Draft genome sequence of Microvirga vignae strain BR3299, a novel nitrogen fixing bacteria isolated from Brazil semi-aired region.</title>
        <authorList>
            <person name="Zilli J.E."/>
            <person name="Passos S.R."/>
            <person name="Leite J."/>
            <person name="Baldani J.I."/>
            <person name="Xavier G.R."/>
            <person name="Rumjaneck N.G."/>
            <person name="Simoes-Araujo J.L."/>
        </authorList>
    </citation>
    <scope>NUCLEOTIDE SEQUENCE [LARGE SCALE GENOMIC DNA]</scope>
    <source>
        <strain evidence="22 23">BR3299</strain>
    </source>
</reference>
<keyword evidence="10" id="KW-0378">Hydrolase</keyword>
<dbReference type="InterPro" id="IPR012309">
    <property type="entry name" value="DNA_ligase_ATP-dep_C"/>
</dbReference>
<evidence type="ECO:0000256" key="11">
    <source>
        <dbReference type="ARBA" id="ARBA00022839"/>
    </source>
</evidence>
<dbReference type="NCBIfam" id="TIGR02779">
    <property type="entry name" value="NHEJ_ligase_lig"/>
    <property type="match status" value="1"/>
</dbReference>
<evidence type="ECO:0000313" key="22">
    <source>
        <dbReference type="EMBL" id="KLK92403.1"/>
    </source>
</evidence>
<dbReference type="SUPFAM" id="SSF56091">
    <property type="entry name" value="DNA ligase/mRNA capping enzyme, catalytic domain"/>
    <property type="match status" value="1"/>
</dbReference>
<dbReference type="Proteomes" id="UP000035489">
    <property type="component" value="Unassembled WGS sequence"/>
</dbReference>
<evidence type="ECO:0000313" key="23">
    <source>
        <dbReference type="Proteomes" id="UP000035489"/>
    </source>
</evidence>
<accession>A0A0H1RB38</accession>
<keyword evidence="6" id="KW-0540">Nuclease</keyword>
<dbReference type="Pfam" id="PF13298">
    <property type="entry name" value="LigD_N"/>
    <property type="match status" value="1"/>
</dbReference>
<keyword evidence="3 22" id="KW-0436">Ligase</keyword>
<keyword evidence="4" id="KW-0808">Transferase</keyword>
<evidence type="ECO:0000256" key="19">
    <source>
        <dbReference type="ARBA" id="ARBA00029943"/>
    </source>
</evidence>
<dbReference type="PANTHER" id="PTHR42705:SF2">
    <property type="entry name" value="BIFUNCTIONAL NON-HOMOLOGOUS END JOINING PROTEIN LIGD"/>
    <property type="match status" value="1"/>
</dbReference>
<dbReference type="PROSITE" id="PS50160">
    <property type="entry name" value="DNA_LIGASE_A3"/>
    <property type="match status" value="1"/>
</dbReference>
<evidence type="ECO:0000256" key="1">
    <source>
        <dbReference type="ARBA" id="ARBA00001936"/>
    </source>
</evidence>
<keyword evidence="11" id="KW-0269">Exonuclease</keyword>
<feature type="domain" description="ATP-dependent DNA ligase family profile" evidence="21">
    <location>
        <begin position="323"/>
        <end position="465"/>
    </location>
</feature>
<dbReference type="InterPro" id="IPR014146">
    <property type="entry name" value="LigD_ligase_dom"/>
</dbReference>
<dbReference type="GO" id="GO:0005524">
    <property type="term" value="F:ATP binding"/>
    <property type="evidence" value="ECO:0007669"/>
    <property type="project" value="UniProtKB-KW"/>
</dbReference>
<dbReference type="InterPro" id="IPR052171">
    <property type="entry name" value="NHEJ_LigD"/>
</dbReference>
<dbReference type="InterPro" id="IPR012310">
    <property type="entry name" value="DNA_ligase_ATP-dep_cent"/>
</dbReference>
<dbReference type="InterPro" id="IPR014143">
    <property type="entry name" value="NHEJ_ligase_prk"/>
</dbReference>
<comment type="cofactor">
    <cofactor evidence="1">
        <name>Mn(2+)</name>
        <dbReference type="ChEBI" id="CHEBI:29035"/>
    </cofactor>
</comment>
<dbReference type="Pfam" id="PF21686">
    <property type="entry name" value="LigD_Prim-Pol"/>
    <property type="match status" value="1"/>
</dbReference>
<dbReference type="EC" id="6.5.1.1" evidence="2"/>
<name>A0A0H1RB38_9HYPH</name>
<evidence type="ECO:0000256" key="15">
    <source>
        <dbReference type="ARBA" id="ARBA00023172"/>
    </source>
</evidence>
<comment type="catalytic activity">
    <reaction evidence="20">
        <text>ATP + (deoxyribonucleotide)n-3'-hydroxyl + 5'-phospho-(deoxyribonucleotide)m = (deoxyribonucleotide)n+m + AMP + diphosphate.</text>
        <dbReference type="EC" id="6.5.1.1"/>
    </reaction>
</comment>